<dbReference type="GO" id="GO:0016773">
    <property type="term" value="F:phosphotransferase activity, alcohol group as acceptor"/>
    <property type="evidence" value="ECO:0007669"/>
    <property type="project" value="InterPro"/>
</dbReference>
<protein>
    <submittedName>
        <fullName evidence="1">Unannotated protein</fullName>
    </submittedName>
</protein>
<proteinExistence type="inferred from homology"/>
<sequence>MKVIGMISGTSFDGIDAGCYEISVSDGVMSAELIGFESYEYQDHVHDLIAKAMPPQMTDLETVCILDTYVGQEFARAAVDLSKRLNVTADLIVSHGQTVYHWIDSDHKARGTLQIGEPTWIAEATGVTVLSNIRSRDVVVGGHGAPLVSILDQLLLGAHDEPVAALNLGGISNVTVTGKGLTPIAYDIGPANGLLDAAISAYTNGASHYDDAGKIAAAGTVNQEILKKLLAEPYYALSAPKSTGKELFHLPYITDHFGDISTWKIEDVMATLLELTVETVALDVEKYKVSQLFVAGGGSANPVMMAALAARLAPCEVLTMSSLGVDPRQKEALAFAIMGYLSAHGQPGSIPSCTGAGKATILGSFTPGSGPLQLPAPLATAPTKLVIA</sequence>
<dbReference type="PANTHER" id="PTHR30605">
    <property type="entry name" value="ANHYDRO-N-ACETYLMURAMIC ACID KINASE"/>
    <property type="match status" value="1"/>
</dbReference>
<dbReference type="NCBIfam" id="NF007146">
    <property type="entry name" value="PRK09585.2-6"/>
    <property type="match status" value="1"/>
</dbReference>
<dbReference type="Gene3D" id="3.30.420.40">
    <property type="match status" value="2"/>
</dbReference>
<accession>A0A6J6JIK5</accession>
<evidence type="ECO:0000313" key="1">
    <source>
        <dbReference type="EMBL" id="CAB4637131.1"/>
    </source>
</evidence>
<dbReference type="PANTHER" id="PTHR30605:SF0">
    <property type="entry name" value="ANHYDRO-N-ACETYLMURAMIC ACID KINASE"/>
    <property type="match status" value="1"/>
</dbReference>
<dbReference type="GO" id="GO:0009254">
    <property type="term" value="P:peptidoglycan turnover"/>
    <property type="evidence" value="ECO:0007669"/>
    <property type="project" value="InterPro"/>
</dbReference>
<dbReference type="GO" id="GO:0005524">
    <property type="term" value="F:ATP binding"/>
    <property type="evidence" value="ECO:0007669"/>
    <property type="project" value="InterPro"/>
</dbReference>
<organism evidence="1">
    <name type="scientific">freshwater metagenome</name>
    <dbReference type="NCBI Taxonomy" id="449393"/>
    <lineage>
        <taxon>unclassified sequences</taxon>
        <taxon>metagenomes</taxon>
        <taxon>ecological metagenomes</taxon>
    </lineage>
</organism>
<dbReference type="Pfam" id="PF03702">
    <property type="entry name" value="AnmK"/>
    <property type="match status" value="1"/>
</dbReference>
<name>A0A6J6JIK5_9ZZZZ</name>
<dbReference type="InterPro" id="IPR043129">
    <property type="entry name" value="ATPase_NBD"/>
</dbReference>
<reference evidence="1" key="1">
    <citation type="submission" date="2020-05" db="EMBL/GenBank/DDBJ databases">
        <authorList>
            <person name="Chiriac C."/>
            <person name="Salcher M."/>
            <person name="Ghai R."/>
            <person name="Kavagutti S V."/>
        </authorList>
    </citation>
    <scope>NUCLEOTIDE SEQUENCE</scope>
</reference>
<gene>
    <name evidence="1" type="ORF">UFOPK2162_00138</name>
</gene>
<dbReference type="SUPFAM" id="SSF53067">
    <property type="entry name" value="Actin-like ATPase domain"/>
    <property type="match status" value="1"/>
</dbReference>
<dbReference type="GO" id="GO:0006040">
    <property type="term" value="P:amino sugar metabolic process"/>
    <property type="evidence" value="ECO:0007669"/>
    <property type="project" value="InterPro"/>
</dbReference>
<dbReference type="HAMAP" id="MF_01270">
    <property type="entry name" value="AnhMurNAc_kinase"/>
    <property type="match status" value="1"/>
</dbReference>
<dbReference type="AlphaFoldDB" id="A0A6J6JIK5"/>
<dbReference type="EMBL" id="CAEZVZ010000010">
    <property type="protein sequence ID" value="CAB4637131.1"/>
    <property type="molecule type" value="Genomic_DNA"/>
</dbReference>
<dbReference type="InterPro" id="IPR005338">
    <property type="entry name" value="Anhydro_N_Ac-Mur_kinase"/>
</dbReference>